<dbReference type="EMBL" id="CP113088">
    <property type="protein sequence ID" value="WAC03582.1"/>
    <property type="molecule type" value="Genomic_DNA"/>
</dbReference>
<dbReference type="RefSeq" id="WP_267678216.1">
    <property type="nucleotide sequence ID" value="NZ_CP113088.1"/>
</dbReference>
<reference evidence="1" key="1">
    <citation type="submission" date="2022-11" db="EMBL/GenBank/DDBJ databases">
        <title>Lacinutrix neustonica HL-RS19T sp. nov., isolated from the surface microlayer sample of brackish Lake Shihwa.</title>
        <authorList>
            <person name="Choi J.Y."/>
            <person name="Hwang C.Y."/>
        </authorList>
    </citation>
    <scope>NUCLEOTIDE SEQUENCE</scope>
    <source>
        <strain evidence="1">HL-RS19</strain>
    </source>
</reference>
<evidence type="ECO:0000313" key="1">
    <source>
        <dbReference type="EMBL" id="WAC03582.1"/>
    </source>
</evidence>
<name>A0A9E8MZY4_9FLAO</name>
<dbReference type="KEGG" id="lnu:N7U66_08980"/>
<sequence>MLEKLSVSGRYLGNARFTNQDTEVTSAIFDNDGTQLFGGAYGQLSQVPSDIDVTQFNSRQQ</sequence>
<evidence type="ECO:0000313" key="2">
    <source>
        <dbReference type="Proteomes" id="UP001164705"/>
    </source>
</evidence>
<keyword evidence="2" id="KW-1185">Reference proteome</keyword>
<gene>
    <name evidence="1" type="ORF">N7U66_08980</name>
</gene>
<dbReference type="AlphaFoldDB" id="A0A9E8MZY4"/>
<dbReference type="Proteomes" id="UP001164705">
    <property type="component" value="Chromosome"/>
</dbReference>
<organism evidence="1 2">
    <name type="scientific">Lacinutrix neustonica</name>
    <dbReference type="NCBI Taxonomy" id="2980107"/>
    <lineage>
        <taxon>Bacteria</taxon>
        <taxon>Pseudomonadati</taxon>
        <taxon>Bacteroidota</taxon>
        <taxon>Flavobacteriia</taxon>
        <taxon>Flavobacteriales</taxon>
        <taxon>Flavobacteriaceae</taxon>
        <taxon>Lacinutrix</taxon>
    </lineage>
</organism>
<accession>A0A9E8MZY4</accession>
<protein>
    <submittedName>
        <fullName evidence="1">Uncharacterized protein</fullName>
    </submittedName>
</protein>
<proteinExistence type="predicted"/>